<dbReference type="STRING" id="27342.A0A0H2S3L8"/>
<gene>
    <name evidence="4" type="ORF">SCHPADRAFT_899635</name>
</gene>
<dbReference type="GO" id="GO:0016491">
    <property type="term" value="F:oxidoreductase activity"/>
    <property type="evidence" value="ECO:0007669"/>
    <property type="project" value="UniProtKB-KW"/>
</dbReference>
<keyword evidence="2" id="KW-0521">NADP</keyword>
<dbReference type="InParanoid" id="A0A0H2S3L8"/>
<dbReference type="PANTHER" id="PTHR43477:SF1">
    <property type="entry name" value="DIHYDROANTICAPSIN 7-DEHYDROGENASE"/>
    <property type="match status" value="1"/>
</dbReference>
<dbReference type="PRINTS" id="PR00081">
    <property type="entry name" value="GDHRDH"/>
</dbReference>
<dbReference type="Pfam" id="PF23441">
    <property type="entry name" value="SDR"/>
    <property type="match status" value="1"/>
</dbReference>
<dbReference type="Gene3D" id="3.40.50.720">
    <property type="entry name" value="NAD(P)-binding Rossmann-like Domain"/>
    <property type="match status" value="1"/>
</dbReference>
<dbReference type="CDD" id="cd05233">
    <property type="entry name" value="SDR_c"/>
    <property type="match status" value="1"/>
</dbReference>
<dbReference type="Proteomes" id="UP000053477">
    <property type="component" value="Unassembled WGS sequence"/>
</dbReference>
<accession>A0A0H2S3L8</accession>
<sequence>MATLAGKTIVVVGGSSGLGFGVAKASLLSSAAHVVIASSNKERVEEAVVRLQTAVSEAATSTHLPVVGKITGEVLDVRSIPAVHELFGKIGEIDHLVWTSGDPLRLSFPDVDLDSQKDIFDVRFWGAVAAAQKVKIRPGGSITLSIGSVFVKPRPTWSLVAGITGAVDALTRGLAVDLAPVRVNVVCPGLVKTELWDNSGVPKEAQEKMFNDAANRLLVKHVADADEIAEAYLFCMKCQYLTGQRIEVDGGSKYI</sequence>
<protein>
    <submittedName>
        <fullName evidence="4">NAD(P)-binding protein</fullName>
    </submittedName>
</protein>
<name>A0A0H2S3L8_9AGAM</name>
<dbReference type="OrthoDB" id="294295at2759"/>
<keyword evidence="3" id="KW-0560">Oxidoreductase</keyword>
<dbReference type="PANTHER" id="PTHR43477">
    <property type="entry name" value="DIHYDROANTICAPSIN 7-DEHYDROGENASE"/>
    <property type="match status" value="1"/>
</dbReference>
<comment type="similarity">
    <text evidence="1">Belongs to the short-chain dehydrogenases/reductases (SDR) family.</text>
</comment>
<evidence type="ECO:0000256" key="1">
    <source>
        <dbReference type="ARBA" id="ARBA00006484"/>
    </source>
</evidence>
<evidence type="ECO:0000313" key="5">
    <source>
        <dbReference type="Proteomes" id="UP000053477"/>
    </source>
</evidence>
<evidence type="ECO:0000256" key="2">
    <source>
        <dbReference type="ARBA" id="ARBA00022857"/>
    </source>
</evidence>
<proteinExistence type="inferred from homology"/>
<dbReference type="InterPro" id="IPR051122">
    <property type="entry name" value="SDR_DHRS6-like"/>
</dbReference>
<reference evidence="4 5" key="1">
    <citation type="submission" date="2015-04" db="EMBL/GenBank/DDBJ databases">
        <title>Complete genome sequence of Schizopora paradoxa KUC8140, a cosmopolitan wood degrader in East Asia.</title>
        <authorList>
            <consortium name="DOE Joint Genome Institute"/>
            <person name="Min B."/>
            <person name="Park H."/>
            <person name="Jang Y."/>
            <person name="Kim J.-J."/>
            <person name="Kim K.H."/>
            <person name="Pangilinan J."/>
            <person name="Lipzen A."/>
            <person name="Riley R."/>
            <person name="Grigoriev I.V."/>
            <person name="Spatafora J.W."/>
            <person name="Choi I.-G."/>
        </authorList>
    </citation>
    <scope>NUCLEOTIDE SEQUENCE [LARGE SCALE GENOMIC DNA]</scope>
    <source>
        <strain evidence="4 5">KUC8140</strain>
    </source>
</reference>
<dbReference type="InterPro" id="IPR057571">
    <property type="entry name" value="SDR_PhqE-like"/>
</dbReference>
<dbReference type="SUPFAM" id="SSF51735">
    <property type="entry name" value="NAD(P)-binding Rossmann-fold domains"/>
    <property type="match status" value="1"/>
</dbReference>
<evidence type="ECO:0000313" key="4">
    <source>
        <dbReference type="EMBL" id="KLO18612.1"/>
    </source>
</evidence>
<dbReference type="EMBL" id="KQ085893">
    <property type="protein sequence ID" value="KLO18612.1"/>
    <property type="molecule type" value="Genomic_DNA"/>
</dbReference>
<evidence type="ECO:0000256" key="3">
    <source>
        <dbReference type="ARBA" id="ARBA00023002"/>
    </source>
</evidence>
<dbReference type="InterPro" id="IPR002347">
    <property type="entry name" value="SDR_fam"/>
</dbReference>
<organism evidence="4 5">
    <name type="scientific">Schizopora paradoxa</name>
    <dbReference type="NCBI Taxonomy" id="27342"/>
    <lineage>
        <taxon>Eukaryota</taxon>
        <taxon>Fungi</taxon>
        <taxon>Dikarya</taxon>
        <taxon>Basidiomycota</taxon>
        <taxon>Agaricomycotina</taxon>
        <taxon>Agaricomycetes</taxon>
        <taxon>Hymenochaetales</taxon>
        <taxon>Schizoporaceae</taxon>
        <taxon>Schizopora</taxon>
    </lineage>
</organism>
<dbReference type="AlphaFoldDB" id="A0A0H2S3L8"/>
<dbReference type="InterPro" id="IPR036291">
    <property type="entry name" value="NAD(P)-bd_dom_sf"/>
</dbReference>
<keyword evidence="5" id="KW-1185">Reference proteome</keyword>